<comment type="caution">
    <text evidence="11">The sequence shown here is derived from an EMBL/GenBank/DDBJ whole genome shotgun (WGS) entry which is preliminary data.</text>
</comment>
<dbReference type="InterPro" id="IPR019680">
    <property type="entry name" value="Mediator_Med1"/>
</dbReference>
<dbReference type="InterPro" id="IPR051999">
    <property type="entry name" value="Mediator_complex_subunit_1"/>
</dbReference>
<keyword evidence="12" id="KW-1185">Reference proteome</keyword>
<keyword evidence="7 9" id="KW-0539">Nucleus</keyword>
<evidence type="ECO:0000256" key="1">
    <source>
        <dbReference type="ARBA" id="ARBA00004123"/>
    </source>
</evidence>
<evidence type="ECO:0000256" key="8">
    <source>
        <dbReference type="ARBA" id="ARBA00031254"/>
    </source>
</evidence>
<sequence length="249" mass="27128">MGLINDGRVGFLMAGEQVSDYPLSLYYYISPNDGPKNSDLSVQAAQVTIGVSDVTHKLQMTSVISQPLWLDNQGCPALFELSEVPNEMLSAWFLLRLKPPIPVLSSFIERVGQITVSDLQWAPLPKLLIMGSASASSLSEPLDKQEIFTVLLPDTGMHTYILPETAWVAPTQRAALMDSVPFTHPAHVSAILELLRHQCAVNTLLSSCLTPRSTSPAASVCDLHFEVRPESTTSISVTFNEPHTDSLAV</sequence>
<dbReference type="Proteomes" id="UP001444071">
    <property type="component" value="Unassembled WGS sequence"/>
</dbReference>
<evidence type="ECO:0000256" key="4">
    <source>
        <dbReference type="ARBA" id="ARBA00023015"/>
    </source>
</evidence>
<evidence type="ECO:0000256" key="9">
    <source>
        <dbReference type="RuleBase" id="RU364059"/>
    </source>
</evidence>
<keyword evidence="5 9" id="KW-0010">Activator</keyword>
<evidence type="ECO:0000256" key="3">
    <source>
        <dbReference type="ARBA" id="ARBA00020612"/>
    </source>
</evidence>
<name>A0ABV0WMP4_9TELE</name>
<accession>A0ABV0WMP4</accession>
<keyword evidence="4 9" id="KW-0805">Transcription regulation</keyword>
<feature type="domain" description="Mediator complex subunit Med1" evidence="10">
    <location>
        <begin position="8"/>
        <end position="209"/>
    </location>
</feature>
<comment type="function">
    <text evidence="9">Component of the Mediator complex, a coactivator involved in the regulated transcription of nearly all RNA polymerase II-dependent genes. Mediator functions as a bridge to convey information from gene-specific regulatory proteins to the basal RNA polymerase II transcription machinery. Mediator is recruited to promoters by direct interactions with regulatory proteins and serves as a scaffold for the assembly of a functional preinitiation complex with RNA polymerase II and the general transcription factors.</text>
</comment>
<dbReference type="Pfam" id="PF10744">
    <property type="entry name" value="Med1"/>
    <property type="match status" value="1"/>
</dbReference>
<reference evidence="11 12" key="1">
    <citation type="submission" date="2021-06" db="EMBL/GenBank/DDBJ databases">
        <authorList>
            <person name="Palmer J.M."/>
        </authorList>
    </citation>
    <scope>NUCLEOTIDE SEQUENCE [LARGE SCALE GENOMIC DNA]</scope>
    <source>
        <strain evidence="11 12">XR_2019</strain>
        <tissue evidence="11">Muscle</tissue>
    </source>
</reference>
<comment type="similarity">
    <text evidence="2 9">Belongs to the Mediator complex subunit 1 family.</text>
</comment>
<protein>
    <recommendedName>
        <fullName evidence="3 9">Mediator of RNA polymerase II transcription subunit 1</fullName>
    </recommendedName>
    <alternativeName>
        <fullName evidence="8 9">Mediator complex subunit 1</fullName>
    </alternativeName>
</protein>
<evidence type="ECO:0000256" key="7">
    <source>
        <dbReference type="ARBA" id="ARBA00023242"/>
    </source>
</evidence>
<gene>
    <name evidence="11" type="ORF">XENORESO_012066</name>
</gene>
<evidence type="ECO:0000256" key="2">
    <source>
        <dbReference type="ARBA" id="ARBA00006210"/>
    </source>
</evidence>
<feature type="non-terminal residue" evidence="11">
    <location>
        <position position="249"/>
    </location>
</feature>
<evidence type="ECO:0000313" key="11">
    <source>
        <dbReference type="EMBL" id="MEQ2270765.1"/>
    </source>
</evidence>
<comment type="subcellular location">
    <subcellularLocation>
        <location evidence="1 9">Nucleus</location>
    </subcellularLocation>
</comment>
<dbReference type="PANTHER" id="PTHR12881">
    <property type="entry name" value="MEDIATOR OF RNA POLYMERASE II TRANSCRIPTION SUBUNIT 1"/>
    <property type="match status" value="1"/>
</dbReference>
<dbReference type="EMBL" id="JAHRIM010060428">
    <property type="protein sequence ID" value="MEQ2270765.1"/>
    <property type="molecule type" value="Genomic_DNA"/>
</dbReference>
<evidence type="ECO:0000256" key="5">
    <source>
        <dbReference type="ARBA" id="ARBA00023159"/>
    </source>
</evidence>
<organism evidence="11 12">
    <name type="scientific">Xenotaenia resolanae</name>
    <dbReference type="NCBI Taxonomy" id="208358"/>
    <lineage>
        <taxon>Eukaryota</taxon>
        <taxon>Metazoa</taxon>
        <taxon>Chordata</taxon>
        <taxon>Craniata</taxon>
        <taxon>Vertebrata</taxon>
        <taxon>Euteleostomi</taxon>
        <taxon>Actinopterygii</taxon>
        <taxon>Neopterygii</taxon>
        <taxon>Teleostei</taxon>
        <taxon>Neoteleostei</taxon>
        <taxon>Acanthomorphata</taxon>
        <taxon>Ovalentaria</taxon>
        <taxon>Atherinomorphae</taxon>
        <taxon>Cyprinodontiformes</taxon>
        <taxon>Goodeidae</taxon>
        <taxon>Xenotaenia</taxon>
    </lineage>
</organism>
<proteinExistence type="inferred from homology"/>
<evidence type="ECO:0000259" key="10">
    <source>
        <dbReference type="Pfam" id="PF10744"/>
    </source>
</evidence>
<dbReference type="PANTHER" id="PTHR12881:SF4">
    <property type="entry name" value="MEDIATOR OF RNA POLYMERASE II TRANSCRIPTION SUBUNIT 1"/>
    <property type="match status" value="1"/>
</dbReference>
<keyword evidence="6 9" id="KW-0804">Transcription</keyword>
<evidence type="ECO:0000313" key="12">
    <source>
        <dbReference type="Proteomes" id="UP001444071"/>
    </source>
</evidence>
<evidence type="ECO:0000256" key="6">
    <source>
        <dbReference type="ARBA" id="ARBA00023163"/>
    </source>
</evidence>